<sequence>MASASAQSHPFTTFNISGLSREDAYSQISAEILRLKDQIRSLYSLQNSLAPVSCLPNELLSNIFMHSCDLEESGEFTNFRPERRHDDDEDEDGKASLNTRLTVSWVSRHWRHVALGHKPLWNLVFGTVDTPDPDYARVCTERCQSLYIDAYSPTPSAFQFYMSHISQISYLKLKGPFQVSVDFSWPQAAPLLRSLSLRSRTPASISDGITHATCPQLRSLKLNQHPVDWDFPFRVASTITDLSISWPDSQITTTRFVHLLEAMQLLTKCEISLCLEYVPDDPSSPLRHIYLPQLREMIIYESTAAITQLLSKISAPAASLHLTLAQHDGNTSNSDVQRLFHTLRETQGHVWNPVHHLQHRFDLTIFGSSLSPKHAISCAFLIEFPDELLLACRHLDLDNLESLWTKSACIEDMVKLSSLPRLSRIAFETLRPLKTFIIFMRSSTTNRHSTLLFPELRELILFNLDSGDMLEELYSILTARKISGVGLQRLEFVECESVGLGNVFRFKKVVDQVEISDTIRHHPALLDPNSF</sequence>
<keyword evidence="2" id="KW-1185">Reference proteome</keyword>
<reference evidence="1 2" key="1">
    <citation type="journal article" date="2019" name="Nat. Ecol. Evol.">
        <title>Megaphylogeny resolves global patterns of mushroom evolution.</title>
        <authorList>
            <person name="Varga T."/>
            <person name="Krizsan K."/>
            <person name="Foldi C."/>
            <person name="Dima B."/>
            <person name="Sanchez-Garcia M."/>
            <person name="Sanchez-Ramirez S."/>
            <person name="Szollosi G.J."/>
            <person name="Szarkandi J.G."/>
            <person name="Papp V."/>
            <person name="Albert L."/>
            <person name="Andreopoulos W."/>
            <person name="Angelini C."/>
            <person name="Antonin V."/>
            <person name="Barry K.W."/>
            <person name="Bougher N.L."/>
            <person name="Buchanan P."/>
            <person name="Buyck B."/>
            <person name="Bense V."/>
            <person name="Catcheside P."/>
            <person name="Chovatia M."/>
            <person name="Cooper J."/>
            <person name="Damon W."/>
            <person name="Desjardin D."/>
            <person name="Finy P."/>
            <person name="Geml J."/>
            <person name="Haridas S."/>
            <person name="Hughes K."/>
            <person name="Justo A."/>
            <person name="Karasinski D."/>
            <person name="Kautmanova I."/>
            <person name="Kiss B."/>
            <person name="Kocsube S."/>
            <person name="Kotiranta H."/>
            <person name="LaButti K.M."/>
            <person name="Lechner B.E."/>
            <person name="Liimatainen K."/>
            <person name="Lipzen A."/>
            <person name="Lukacs Z."/>
            <person name="Mihaltcheva S."/>
            <person name="Morgado L.N."/>
            <person name="Niskanen T."/>
            <person name="Noordeloos M.E."/>
            <person name="Ohm R.A."/>
            <person name="Ortiz-Santana B."/>
            <person name="Ovrebo C."/>
            <person name="Racz N."/>
            <person name="Riley R."/>
            <person name="Savchenko A."/>
            <person name="Shiryaev A."/>
            <person name="Soop K."/>
            <person name="Spirin V."/>
            <person name="Szebenyi C."/>
            <person name="Tomsovsky M."/>
            <person name="Tulloss R.E."/>
            <person name="Uehling J."/>
            <person name="Grigoriev I.V."/>
            <person name="Vagvolgyi C."/>
            <person name="Papp T."/>
            <person name="Martin F.M."/>
            <person name="Miettinen O."/>
            <person name="Hibbett D.S."/>
            <person name="Nagy L.G."/>
        </authorList>
    </citation>
    <scope>NUCLEOTIDE SEQUENCE [LARGE SCALE GENOMIC DNA]</scope>
    <source>
        <strain evidence="1 2">NL-1719</strain>
    </source>
</reference>
<evidence type="ECO:0000313" key="2">
    <source>
        <dbReference type="Proteomes" id="UP000308600"/>
    </source>
</evidence>
<dbReference type="EMBL" id="ML208479">
    <property type="protein sequence ID" value="TFK64348.1"/>
    <property type="molecule type" value="Genomic_DNA"/>
</dbReference>
<dbReference type="Proteomes" id="UP000308600">
    <property type="component" value="Unassembled WGS sequence"/>
</dbReference>
<accession>A0ACD3AFB1</accession>
<evidence type="ECO:0000313" key="1">
    <source>
        <dbReference type="EMBL" id="TFK64348.1"/>
    </source>
</evidence>
<protein>
    <submittedName>
        <fullName evidence="1">Uncharacterized protein</fullName>
    </submittedName>
</protein>
<organism evidence="1 2">
    <name type="scientific">Pluteus cervinus</name>
    <dbReference type="NCBI Taxonomy" id="181527"/>
    <lineage>
        <taxon>Eukaryota</taxon>
        <taxon>Fungi</taxon>
        <taxon>Dikarya</taxon>
        <taxon>Basidiomycota</taxon>
        <taxon>Agaricomycotina</taxon>
        <taxon>Agaricomycetes</taxon>
        <taxon>Agaricomycetidae</taxon>
        <taxon>Agaricales</taxon>
        <taxon>Pluteineae</taxon>
        <taxon>Pluteaceae</taxon>
        <taxon>Pluteus</taxon>
    </lineage>
</organism>
<gene>
    <name evidence="1" type="ORF">BDN72DRAFT_846696</name>
</gene>
<proteinExistence type="predicted"/>
<name>A0ACD3AFB1_9AGAR</name>